<sequence length="141" mass="15988">MMNMSTTSNGSSKSRLEWHCCHPLRYLEDDFPLARPSTISAPKYEGFAHRPRSSRPSHPRNRLSYQAFIVDSNNNPHLFVQADTYQLDKRFRYFVHKSLFVNGAGTTPKDAEGHDACICSLLIDTELPQACCIVFGGFCLM</sequence>
<proteinExistence type="predicted"/>
<evidence type="ECO:0000313" key="2">
    <source>
        <dbReference type="Proteomes" id="UP000054007"/>
    </source>
</evidence>
<evidence type="ECO:0000313" key="1">
    <source>
        <dbReference type="EMBL" id="KIY69550.1"/>
    </source>
</evidence>
<name>A0A0D7BH95_9AGAR</name>
<protein>
    <submittedName>
        <fullName evidence="1">Uncharacterized protein</fullName>
    </submittedName>
</protein>
<dbReference type="EMBL" id="KN880482">
    <property type="protein sequence ID" value="KIY69550.1"/>
    <property type="molecule type" value="Genomic_DNA"/>
</dbReference>
<accession>A0A0D7BH95</accession>
<dbReference type="Proteomes" id="UP000054007">
    <property type="component" value="Unassembled WGS sequence"/>
</dbReference>
<keyword evidence="2" id="KW-1185">Reference proteome</keyword>
<dbReference type="AlphaFoldDB" id="A0A0D7BH95"/>
<organism evidence="1 2">
    <name type="scientific">Cylindrobasidium torrendii FP15055 ss-10</name>
    <dbReference type="NCBI Taxonomy" id="1314674"/>
    <lineage>
        <taxon>Eukaryota</taxon>
        <taxon>Fungi</taxon>
        <taxon>Dikarya</taxon>
        <taxon>Basidiomycota</taxon>
        <taxon>Agaricomycotina</taxon>
        <taxon>Agaricomycetes</taxon>
        <taxon>Agaricomycetidae</taxon>
        <taxon>Agaricales</taxon>
        <taxon>Marasmiineae</taxon>
        <taxon>Physalacriaceae</taxon>
        <taxon>Cylindrobasidium</taxon>
    </lineage>
</organism>
<gene>
    <name evidence="1" type="ORF">CYLTODRAFT_225356</name>
</gene>
<reference evidence="1 2" key="1">
    <citation type="journal article" date="2015" name="Fungal Genet. Biol.">
        <title>Evolution of novel wood decay mechanisms in Agaricales revealed by the genome sequences of Fistulina hepatica and Cylindrobasidium torrendii.</title>
        <authorList>
            <person name="Floudas D."/>
            <person name="Held B.W."/>
            <person name="Riley R."/>
            <person name="Nagy L.G."/>
            <person name="Koehler G."/>
            <person name="Ransdell A.S."/>
            <person name="Younus H."/>
            <person name="Chow J."/>
            <person name="Chiniquy J."/>
            <person name="Lipzen A."/>
            <person name="Tritt A."/>
            <person name="Sun H."/>
            <person name="Haridas S."/>
            <person name="LaButti K."/>
            <person name="Ohm R.A."/>
            <person name="Kues U."/>
            <person name="Blanchette R.A."/>
            <person name="Grigoriev I.V."/>
            <person name="Minto R.E."/>
            <person name="Hibbett D.S."/>
        </authorList>
    </citation>
    <scope>NUCLEOTIDE SEQUENCE [LARGE SCALE GENOMIC DNA]</scope>
    <source>
        <strain evidence="1 2">FP15055 ss-10</strain>
    </source>
</reference>